<feature type="region of interest" description="Disordered" evidence="1">
    <location>
        <begin position="1"/>
        <end position="25"/>
    </location>
</feature>
<evidence type="ECO:0000313" key="2">
    <source>
        <dbReference type="EMBL" id="KAL5112057.1"/>
    </source>
</evidence>
<dbReference type="Proteomes" id="UP001651158">
    <property type="component" value="Unassembled WGS sequence"/>
</dbReference>
<accession>A0ABR4QR47</accession>
<comment type="caution">
    <text evidence="2">The sequence shown here is derived from an EMBL/GenBank/DDBJ whole genome shotgun (WGS) entry which is preliminary data.</text>
</comment>
<feature type="compositionally biased region" description="Polar residues" evidence="1">
    <location>
        <begin position="14"/>
        <end position="25"/>
    </location>
</feature>
<evidence type="ECO:0000256" key="1">
    <source>
        <dbReference type="SAM" id="MobiDB-lite"/>
    </source>
</evidence>
<gene>
    <name evidence="2" type="ORF">TcWFU_004951</name>
</gene>
<evidence type="ECO:0000313" key="3">
    <source>
        <dbReference type="Proteomes" id="UP001651158"/>
    </source>
</evidence>
<organism evidence="2 3">
    <name type="scientific">Taenia crassiceps</name>
    <dbReference type="NCBI Taxonomy" id="6207"/>
    <lineage>
        <taxon>Eukaryota</taxon>
        <taxon>Metazoa</taxon>
        <taxon>Spiralia</taxon>
        <taxon>Lophotrochozoa</taxon>
        <taxon>Platyhelminthes</taxon>
        <taxon>Cestoda</taxon>
        <taxon>Eucestoda</taxon>
        <taxon>Cyclophyllidea</taxon>
        <taxon>Taeniidae</taxon>
        <taxon>Taenia</taxon>
    </lineage>
</organism>
<reference evidence="2 3" key="1">
    <citation type="journal article" date="2022" name="Front. Cell. Infect. Microbiol.">
        <title>The Genomes of Two Strains of Taenia crassiceps the Animal Model for the Study of Human Cysticercosis.</title>
        <authorList>
            <person name="Bobes R.J."/>
            <person name="Estrada K."/>
            <person name="Rios-Valencia D.G."/>
            <person name="Calderon-Gallegos A."/>
            <person name="de la Torre P."/>
            <person name="Carrero J.C."/>
            <person name="Sanchez-Flores A."/>
            <person name="Laclette J.P."/>
        </authorList>
    </citation>
    <scope>NUCLEOTIDE SEQUENCE [LARGE SCALE GENOMIC DNA]</scope>
    <source>
        <strain evidence="2">WFUcys</strain>
    </source>
</reference>
<dbReference type="EMBL" id="JAKROA010000001">
    <property type="protein sequence ID" value="KAL5112057.1"/>
    <property type="molecule type" value="Genomic_DNA"/>
</dbReference>
<sequence length="70" mass="7685">MGPCKKSKFYGRNSVPNLRSTRPSRLQVSTSLESLDCWNVATLDSGCCVKSILHPLQSHLQPETRGLTGP</sequence>
<protein>
    <submittedName>
        <fullName evidence="2">Uncharacterized protein</fullName>
    </submittedName>
</protein>
<keyword evidence="3" id="KW-1185">Reference proteome</keyword>
<proteinExistence type="predicted"/>
<name>A0ABR4QR47_9CEST</name>